<dbReference type="PROSITE" id="PS51891">
    <property type="entry name" value="CENP_V_GFA"/>
    <property type="match status" value="1"/>
</dbReference>
<dbReference type="InterPro" id="IPR006913">
    <property type="entry name" value="CENP-V/GFA"/>
</dbReference>
<organism evidence="6 7">
    <name type="scientific">Plantimonas leprariae</name>
    <dbReference type="NCBI Taxonomy" id="2615207"/>
    <lineage>
        <taxon>Bacteria</taxon>
        <taxon>Pseudomonadati</taxon>
        <taxon>Pseudomonadota</taxon>
        <taxon>Alphaproteobacteria</taxon>
        <taxon>Hyphomicrobiales</taxon>
        <taxon>Aurantimonadaceae</taxon>
        <taxon>Plantimonas</taxon>
    </lineage>
</organism>
<dbReference type="GO" id="GO:0046872">
    <property type="term" value="F:metal ion binding"/>
    <property type="evidence" value="ECO:0007669"/>
    <property type="project" value="UniProtKB-KW"/>
</dbReference>
<dbReference type="PANTHER" id="PTHR33337:SF40">
    <property type="entry name" value="CENP-V_GFA DOMAIN-CONTAINING PROTEIN-RELATED"/>
    <property type="match status" value="1"/>
</dbReference>
<dbReference type="Proteomes" id="UP000432089">
    <property type="component" value="Unassembled WGS sequence"/>
</dbReference>
<gene>
    <name evidence="6" type="ORF">F6X38_03905</name>
</gene>
<evidence type="ECO:0000256" key="1">
    <source>
        <dbReference type="ARBA" id="ARBA00005495"/>
    </source>
</evidence>
<name>A0A7V7U1P1_9HYPH</name>
<comment type="similarity">
    <text evidence="1">Belongs to the Gfa family.</text>
</comment>
<keyword evidence="3" id="KW-0862">Zinc</keyword>
<keyword evidence="4" id="KW-0456">Lyase</keyword>
<dbReference type="PANTHER" id="PTHR33337">
    <property type="entry name" value="GFA DOMAIN-CONTAINING PROTEIN"/>
    <property type="match status" value="1"/>
</dbReference>
<evidence type="ECO:0000256" key="2">
    <source>
        <dbReference type="ARBA" id="ARBA00022723"/>
    </source>
</evidence>
<dbReference type="InterPro" id="IPR011057">
    <property type="entry name" value="Mss4-like_sf"/>
</dbReference>
<dbReference type="Pfam" id="PF04828">
    <property type="entry name" value="GFA"/>
    <property type="match status" value="1"/>
</dbReference>
<evidence type="ECO:0000256" key="4">
    <source>
        <dbReference type="ARBA" id="ARBA00023239"/>
    </source>
</evidence>
<evidence type="ECO:0000259" key="5">
    <source>
        <dbReference type="PROSITE" id="PS51891"/>
    </source>
</evidence>
<reference evidence="6 7" key="1">
    <citation type="submission" date="2019-09" db="EMBL/GenBank/DDBJ databases">
        <title>YIM 132180 draft genome.</title>
        <authorList>
            <person name="Zhang K."/>
        </authorList>
    </citation>
    <scope>NUCLEOTIDE SEQUENCE [LARGE SCALE GENOMIC DNA]</scope>
    <source>
        <strain evidence="6 7">YIM 132180</strain>
    </source>
</reference>
<dbReference type="SUPFAM" id="SSF51316">
    <property type="entry name" value="Mss4-like"/>
    <property type="match status" value="1"/>
</dbReference>
<accession>A0A7V7U1P1</accession>
<dbReference type="GO" id="GO:0016846">
    <property type="term" value="F:carbon-sulfur lyase activity"/>
    <property type="evidence" value="ECO:0007669"/>
    <property type="project" value="InterPro"/>
</dbReference>
<feature type="domain" description="CENP-V/GFA" evidence="5">
    <location>
        <begin position="1"/>
        <end position="86"/>
    </location>
</feature>
<comment type="caution">
    <text evidence="6">The sequence shown here is derived from an EMBL/GenBank/DDBJ whole genome shotgun (WGS) entry which is preliminary data.</text>
</comment>
<sequence>MGVCHCGMCRRWSGGVFMAVECESLEIGDEAALGVYRSSEYGERVFCRTCGSSLFWRMQDGSHVAACLSAFDDPSRFRFTSEIYIDEKPATYAFANDTRKMTGSEFLASVAGEGA</sequence>
<keyword evidence="7" id="KW-1185">Reference proteome</keyword>
<dbReference type="EMBL" id="VZDO01000002">
    <property type="protein sequence ID" value="KAB0682112.1"/>
    <property type="molecule type" value="Genomic_DNA"/>
</dbReference>
<evidence type="ECO:0000313" key="6">
    <source>
        <dbReference type="EMBL" id="KAB0682112.1"/>
    </source>
</evidence>
<protein>
    <submittedName>
        <fullName evidence="6">GFA family protein</fullName>
    </submittedName>
</protein>
<evidence type="ECO:0000256" key="3">
    <source>
        <dbReference type="ARBA" id="ARBA00022833"/>
    </source>
</evidence>
<dbReference type="AlphaFoldDB" id="A0A7V7U1P1"/>
<keyword evidence="2" id="KW-0479">Metal-binding</keyword>
<evidence type="ECO:0000313" key="7">
    <source>
        <dbReference type="Proteomes" id="UP000432089"/>
    </source>
</evidence>
<dbReference type="Gene3D" id="3.90.1590.10">
    <property type="entry name" value="glutathione-dependent formaldehyde- activating enzyme (gfa)"/>
    <property type="match status" value="1"/>
</dbReference>
<proteinExistence type="inferred from homology"/>